<dbReference type="InterPro" id="IPR036691">
    <property type="entry name" value="Endo/exonu/phosph_ase_sf"/>
</dbReference>
<dbReference type="Pfam" id="PF03372">
    <property type="entry name" value="Exo_endo_phos"/>
    <property type="match status" value="1"/>
</dbReference>
<dbReference type="PANTHER" id="PTHR12121">
    <property type="entry name" value="CARBON CATABOLITE REPRESSOR PROTEIN 4"/>
    <property type="match status" value="1"/>
</dbReference>
<name>A0AAD3D9B7_9STRA</name>
<dbReference type="SUPFAM" id="SSF56219">
    <property type="entry name" value="DNase I-like"/>
    <property type="match status" value="1"/>
</dbReference>
<dbReference type="Proteomes" id="UP001054902">
    <property type="component" value="Unassembled WGS sequence"/>
</dbReference>
<comment type="caution">
    <text evidence="2">The sequence shown here is derived from an EMBL/GenBank/DDBJ whole genome shotgun (WGS) entry which is preliminary data.</text>
</comment>
<gene>
    <name evidence="2" type="ORF">CTEN210_15537</name>
</gene>
<dbReference type="PANTHER" id="PTHR12121:SF100">
    <property type="entry name" value="POLY(A)-SPECIFIC RIBONUCLEASE"/>
    <property type="match status" value="1"/>
</dbReference>
<evidence type="ECO:0000259" key="1">
    <source>
        <dbReference type="Pfam" id="PF03372"/>
    </source>
</evidence>
<keyword evidence="3" id="KW-1185">Reference proteome</keyword>
<dbReference type="EMBL" id="BLLK01000062">
    <property type="protein sequence ID" value="GFH59061.1"/>
    <property type="molecule type" value="Genomic_DNA"/>
</dbReference>
<dbReference type="InterPro" id="IPR005135">
    <property type="entry name" value="Endo/exonuclease/phosphatase"/>
</dbReference>
<accession>A0AAD3D9B7</accession>
<protein>
    <recommendedName>
        <fullName evidence="1">Endonuclease/exonuclease/phosphatase domain-containing protein</fullName>
    </recommendedName>
</protein>
<reference evidence="2 3" key="1">
    <citation type="journal article" date="2021" name="Sci. Rep.">
        <title>The genome of the diatom Chaetoceros tenuissimus carries an ancient integrated fragment of an extant virus.</title>
        <authorList>
            <person name="Hongo Y."/>
            <person name="Kimura K."/>
            <person name="Takaki Y."/>
            <person name="Yoshida Y."/>
            <person name="Baba S."/>
            <person name="Kobayashi G."/>
            <person name="Nagasaki K."/>
            <person name="Hano T."/>
            <person name="Tomaru Y."/>
        </authorList>
    </citation>
    <scope>NUCLEOTIDE SEQUENCE [LARGE SCALE GENOMIC DNA]</scope>
    <source>
        <strain evidence="2 3">NIES-3715</strain>
    </source>
</reference>
<dbReference type="GO" id="GO:0000175">
    <property type="term" value="F:3'-5'-RNA exonuclease activity"/>
    <property type="evidence" value="ECO:0007669"/>
    <property type="project" value="TreeGrafter"/>
</dbReference>
<organism evidence="2 3">
    <name type="scientific">Chaetoceros tenuissimus</name>
    <dbReference type="NCBI Taxonomy" id="426638"/>
    <lineage>
        <taxon>Eukaryota</taxon>
        <taxon>Sar</taxon>
        <taxon>Stramenopiles</taxon>
        <taxon>Ochrophyta</taxon>
        <taxon>Bacillariophyta</taxon>
        <taxon>Coscinodiscophyceae</taxon>
        <taxon>Chaetocerotophycidae</taxon>
        <taxon>Chaetocerotales</taxon>
        <taxon>Chaetocerotaceae</taxon>
        <taxon>Chaetoceros</taxon>
    </lineage>
</organism>
<proteinExistence type="predicted"/>
<dbReference type="AlphaFoldDB" id="A0AAD3D9B7"/>
<dbReference type="InterPro" id="IPR050410">
    <property type="entry name" value="CCR4/nocturin_mRNA_transcr"/>
</dbReference>
<dbReference type="Gene3D" id="3.60.10.10">
    <property type="entry name" value="Endonuclease/exonuclease/phosphatase"/>
    <property type="match status" value="1"/>
</dbReference>
<feature type="domain" description="Endonuclease/exonuclease/phosphatase" evidence="1">
    <location>
        <begin position="52"/>
        <end position="222"/>
    </location>
</feature>
<evidence type="ECO:0000313" key="2">
    <source>
        <dbReference type="EMBL" id="GFH59061.1"/>
    </source>
</evidence>
<evidence type="ECO:0000313" key="3">
    <source>
        <dbReference type="Proteomes" id="UP001054902"/>
    </source>
</evidence>
<sequence>MVVVSPKLFTAPATLPSVPDQLSVLSYNVLLPNSSDGWWNYKMYSHSNSLDIDKISTWDYRRELIKNKIKTIDPDVVCVQEVSPVSFEEDFAFMEELGYDGVEMFKRGRFRPATFWRSSKCKLANPPVHKDRTLLTAFHLDLPDDHQHKDQVWHVLNCHLQAGPQGPRRVRQIDEGVSASFKLAKKLKEKDPRSPLLVVCGDFNGQSECGAVRYLEYGSVDSTFIEDGEPVASREKKISLNKPMKDVISMVDRPEPPTLVVAELISQMVKDSSSAYEEPEFNDDMISRLTTCYAKYATHSDSDETGVDGKVMNKHDVETWLLDINKALGRGSEFRCAAKEMGWKEPPQEEGTDKKDRPPIVLPEDGILTLTGFLNVYTGELRGGKFWGIAYDCQIMGVPLPDKGCFEARFDRMYCSDRLVPSAIVDTISTVPCPNENEPSDHLPVAASFAIADLN</sequence>